<protein>
    <submittedName>
        <fullName evidence="1">Uncharacterized protein</fullName>
    </submittedName>
</protein>
<comment type="caution">
    <text evidence="1">The sequence shown here is derived from an EMBL/GenBank/DDBJ whole genome shotgun (WGS) entry which is preliminary data.</text>
</comment>
<dbReference type="Proteomes" id="UP001229409">
    <property type="component" value="Unassembled WGS sequence"/>
</dbReference>
<dbReference type="AlphaFoldDB" id="A0AAP4A3Q6"/>
<accession>A0AAP4A3Q6</accession>
<dbReference type="RefSeq" id="WP_279834822.1">
    <property type="nucleotide sequence ID" value="NZ_JARVWT010000006.1"/>
</dbReference>
<proteinExistence type="predicted"/>
<dbReference type="EMBL" id="JARVWT010000006">
    <property type="protein sequence ID" value="MDH2332460.1"/>
    <property type="molecule type" value="Genomic_DNA"/>
</dbReference>
<evidence type="ECO:0000313" key="2">
    <source>
        <dbReference type="Proteomes" id="UP001229409"/>
    </source>
</evidence>
<gene>
    <name evidence="1" type="ORF">QDS18_16495</name>
</gene>
<sequence length="119" mass="13449">MENVIEKLRAIEARLDASVYTGNVGDENWREIDDILDAYKPEDYTVECVATEYGEGGRWTTTEEDTYKVTQADGKVAHFSVNRERPATEMQEGGDFTFEFAEVVPKEVTVIRYVSGRAA</sequence>
<organism evidence="1 2">
    <name type="scientific">Paenibacillus polymyxa</name>
    <name type="common">Bacillus polymyxa</name>
    <dbReference type="NCBI Taxonomy" id="1406"/>
    <lineage>
        <taxon>Bacteria</taxon>
        <taxon>Bacillati</taxon>
        <taxon>Bacillota</taxon>
        <taxon>Bacilli</taxon>
        <taxon>Bacillales</taxon>
        <taxon>Paenibacillaceae</taxon>
        <taxon>Paenibacillus</taxon>
    </lineage>
</organism>
<name>A0AAP4A3Q6_PAEPO</name>
<evidence type="ECO:0000313" key="1">
    <source>
        <dbReference type="EMBL" id="MDH2332460.1"/>
    </source>
</evidence>
<reference evidence="1" key="1">
    <citation type="submission" date="2023-04" db="EMBL/GenBank/DDBJ databases">
        <title>Uncovering the Secrets of Slow-Growing Bacteria in Tropical Savanna Soil through Cultivation and Genomic Analysis.</title>
        <authorList>
            <person name="Goncalves O.S."/>
            <person name="Santana M.F."/>
        </authorList>
    </citation>
    <scope>NUCLEOTIDE SEQUENCE</scope>
    <source>
        <strain evidence="1">ANTI</strain>
    </source>
</reference>